<sequence>MQYVGIEAFFLAADSVKGESVAALDTTHEIHLRRGLPEGVAFFIEEEKEGSFGAITIVP</sequence>
<dbReference type="Proteomes" id="UP000295367">
    <property type="component" value="Unassembled WGS sequence"/>
</dbReference>
<gene>
    <name evidence="1" type="ORF">EDC63_1434</name>
</gene>
<dbReference type="OrthoDB" id="9805272at2"/>
<proteinExistence type="predicted"/>
<evidence type="ECO:0000313" key="1">
    <source>
        <dbReference type="EMBL" id="TCV78215.1"/>
    </source>
</evidence>
<dbReference type="AlphaFoldDB" id="A0A4R3XS98"/>
<name>A0A4R3XS98_9PROT</name>
<keyword evidence="2" id="KW-1185">Reference proteome</keyword>
<comment type="caution">
    <text evidence="1">The sequence shown here is derived from an EMBL/GenBank/DDBJ whole genome shotgun (WGS) entry which is preliminary data.</text>
</comment>
<dbReference type="EMBL" id="SMCO01000043">
    <property type="protein sequence ID" value="TCV78215.1"/>
    <property type="molecule type" value="Genomic_DNA"/>
</dbReference>
<reference evidence="1 2" key="1">
    <citation type="submission" date="2019-03" db="EMBL/GenBank/DDBJ databases">
        <title>Genomic Encyclopedia of Type Strains, Phase IV (KMG-IV): sequencing the most valuable type-strain genomes for metagenomic binning, comparative biology and taxonomic classification.</title>
        <authorList>
            <person name="Goeker M."/>
        </authorList>
    </citation>
    <scope>NUCLEOTIDE SEQUENCE [LARGE SCALE GENOMIC DNA]</scope>
    <source>
        <strain evidence="1 2">DSM 100309</strain>
    </source>
</reference>
<accession>A0A4R3XS98</accession>
<organism evidence="1 2">
    <name type="scientific">Sulfurirhabdus autotrophica</name>
    <dbReference type="NCBI Taxonomy" id="1706046"/>
    <lineage>
        <taxon>Bacteria</taxon>
        <taxon>Pseudomonadati</taxon>
        <taxon>Pseudomonadota</taxon>
        <taxon>Betaproteobacteria</taxon>
        <taxon>Nitrosomonadales</taxon>
        <taxon>Sulfuricellaceae</taxon>
        <taxon>Sulfurirhabdus</taxon>
    </lineage>
</organism>
<evidence type="ECO:0000313" key="2">
    <source>
        <dbReference type="Proteomes" id="UP000295367"/>
    </source>
</evidence>
<protein>
    <submittedName>
        <fullName evidence="1">Uncharacterized protein</fullName>
    </submittedName>
</protein>